<proteinExistence type="predicted"/>
<dbReference type="OrthoDB" id="2440830at2"/>
<feature type="transmembrane region" description="Helical" evidence="1">
    <location>
        <begin position="31"/>
        <end position="52"/>
    </location>
</feature>
<name>A0A3M8DD48_9BACL</name>
<evidence type="ECO:0000256" key="1">
    <source>
        <dbReference type="SAM" id="Phobius"/>
    </source>
</evidence>
<keyword evidence="1" id="KW-0472">Membrane</keyword>
<feature type="transmembrane region" description="Helical" evidence="1">
    <location>
        <begin position="6"/>
        <end position="24"/>
    </location>
</feature>
<protein>
    <submittedName>
        <fullName evidence="2">Uncharacterized protein</fullName>
    </submittedName>
</protein>
<reference evidence="2 3" key="1">
    <citation type="submission" date="2018-10" db="EMBL/GenBank/DDBJ databases">
        <title>Phylogenomics of Brevibacillus.</title>
        <authorList>
            <person name="Dunlap C."/>
        </authorList>
    </citation>
    <scope>NUCLEOTIDE SEQUENCE [LARGE SCALE GENOMIC DNA]</scope>
    <source>
        <strain evidence="2 3">JCM 15716</strain>
    </source>
</reference>
<dbReference type="EMBL" id="RHHQ01000013">
    <property type="protein sequence ID" value="RNB85964.1"/>
    <property type="molecule type" value="Genomic_DNA"/>
</dbReference>
<sequence length="77" mass="8529">MGSVLGILIVILIICLLEVPSLLKKKQRRELLAFSVLLLVGTGLNIALAMHIELPNPMDWIIAVYKPVSDMVDSLFK</sequence>
<dbReference type="AlphaFoldDB" id="A0A3M8DD48"/>
<comment type="caution">
    <text evidence="2">The sequence shown here is derived from an EMBL/GenBank/DDBJ whole genome shotgun (WGS) entry which is preliminary data.</text>
</comment>
<dbReference type="Proteomes" id="UP000271031">
    <property type="component" value="Unassembled WGS sequence"/>
</dbReference>
<evidence type="ECO:0000313" key="3">
    <source>
        <dbReference type="Proteomes" id="UP000271031"/>
    </source>
</evidence>
<dbReference type="RefSeq" id="WP_122919376.1">
    <property type="nucleotide sequence ID" value="NZ_RHHQ01000013.1"/>
</dbReference>
<gene>
    <name evidence="2" type="ORF">EDM56_18375</name>
</gene>
<evidence type="ECO:0000313" key="2">
    <source>
        <dbReference type="EMBL" id="RNB85964.1"/>
    </source>
</evidence>
<organism evidence="2 3">
    <name type="scientific">Brevibacillus fluminis</name>
    <dbReference type="NCBI Taxonomy" id="511487"/>
    <lineage>
        <taxon>Bacteria</taxon>
        <taxon>Bacillati</taxon>
        <taxon>Bacillota</taxon>
        <taxon>Bacilli</taxon>
        <taxon>Bacillales</taxon>
        <taxon>Paenibacillaceae</taxon>
        <taxon>Brevibacillus</taxon>
    </lineage>
</organism>
<keyword evidence="1" id="KW-0812">Transmembrane</keyword>
<keyword evidence="1" id="KW-1133">Transmembrane helix</keyword>
<keyword evidence="3" id="KW-1185">Reference proteome</keyword>
<accession>A0A3M8DD48</accession>